<dbReference type="EMBL" id="JAAGNN010000007">
    <property type="protein sequence ID" value="KAF4087161.1"/>
    <property type="molecule type" value="Genomic_DNA"/>
</dbReference>
<organism evidence="1 2">
    <name type="scientific">Ameiurus melas</name>
    <name type="common">Black bullhead</name>
    <name type="synonym">Silurus melas</name>
    <dbReference type="NCBI Taxonomy" id="219545"/>
    <lineage>
        <taxon>Eukaryota</taxon>
        <taxon>Metazoa</taxon>
        <taxon>Chordata</taxon>
        <taxon>Craniata</taxon>
        <taxon>Vertebrata</taxon>
        <taxon>Euteleostomi</taxon>
        <taxon>Actinopterygii</taxon>
        <taxon>Neopterygii</taxon>
        <taxon>Teleostei</taxon>
        <taxon>Ostariophysi</taxon>
        <taxon>Siluriformes</taxon>
        <taxon>Ictaluridae</taxon>
        <taxon>Ameiurus</taxon>
    </lineage>
</organism>
<protein>
    <submittedName>
        <fullName evidence="1">Uncharacterized protein</fullName>
    </submittedName>
</protein>
<dbReference type="Proteomes" id="UP000593565">
    <property type="component" value="Unassembled WGS sequence"/>
</dbReference>
<sequence length="86" mass="9749">MALASCRIKGFEDQRLCVTVVTADTASYGKLGGPSTSRFKCRKPYMVSKRRWMKKNEVYHGMSCLCSTEKENRQNYFISSALVQAV</sequence>
<gene>
    <name evidence="1" type="ORF">AMELA_G00092100</name>
</gene>
<proteinExistence type="predicted"/>
<reference evidence="1 2" key="1">
    <citation type="submission" date="2020-02" db="EMBL/GenBank/DDBJ databases">
        <title>A chromosome-scale genome assembly of the black bullhead catfish (Ameiurus melas).</title>
        <authorList>
            <person name="Wen M."/>
            <person name="Zham M."/>
            <person name="Cabau C."/>
            <person name="Klopp C."/>
            <person name="Donnadieu C."/>
            <person name="Roques C."/>
            <person name="Bouchez O."/>
            <person name="Lampietro C."/>
            <person name="Jouanno E."/>
            <person name="Herpin A."/>
            <person name="Louis A."/>
            <person name="Berthelot C."/>
            <person name="Parey E."/>
            <person name="Roest-Crollius H."/>
            <person name="Braasch I."/>
            <person name="Postlethwait J."/>
            <person name="Robinson-Rechavi M."/>
            <person name="Echchiki A."/>
            <person name="Begum T."/>
            <person name="Montfort J."/>
            <person name="Schartl M."/>
            <person name="Bobe J."/>
            <person name="Guiguen Y."/>
        </authorList>
    </citation>
    <scope>NUCLEOTIDE SEQUENCE [LARGE SCALE GENOMIC DNA]</scope>
    <source>
        <strain evidence="1">M_S1</strain>
        <tissue evidence="1">Blood</tissue>
    </source>
</reference>
<evidence type="ECO:0000313" key="1">
    <source>
        <dbReference type="EMBL" id="KAF4087161.1"/>
    </source>
</evidence>
<dbReference type="AlphaFoldDB" id="A0A7J6AYZ9"/>
<keyword evidence="2" id="KW-1185">Reference proteome</keyword>
<name>A0A7J6AYZ9_AMEME</name>
<evidence type="ECO:0000313" key="2">
    <source>
        <dbReference type="Proteomes" id="UP000593565"/>
    </source>
</evidence>
<comment type="caution">
    <text evidence="1">The sequence shown here is derived from an EMBL/GenBank/DDBJ whole genome shotgun (WGS) entry which is preliminary data.</text>
</comment>
<accession>A0A7J6AYZ9</accession>